<dbReference type="RefSeq" id="WP_271187799.1">
    <property type="nucleotide sequence ID" value="NZ_BSFE01000010.1"/>
</dbReference>
<evidence type="ECO:0000313" key="3">
    <source>
        <dbReference type="Proteomes" id="UP001143486"/>
    </source>
</evidence>
<proteinExistence type="predicted"/>
<keyword evidence="3" id="KW-1185">Reference proteome</keyword>
<protein>
    <submittedName>
        <fullName evidence="2">Uncharacterized protein</fullName>
    </submittedName>
</protein>
<keyword evidence="1" id="KW-0812">Transmembrane</keyword>
<gene>
    <name evidence="2" type="ORF">GCM10017621_29550</name>
</gene>
<reference evidence="2" key="1">
    <citation type="journal article" date="2014" name="Int. J. Syst. Evol. Microbiol.">
        <title>Complete genome sequence of Corynebacterium casei LMG S-19264T (=DSM 44701T), isolated from a smear-ripened cheese.</title>
        <authorList>
            <consortium name="US DOE Joint Genome Institute (JGI-PGF)"/>
            <person name="Walter F."/>
            <person name="Albersmeier A."/>
            <person name="Kalinowski J."/>
            <person name="Ruckert C."/>
        </authorList>
    </citation>
    <scope>NUCLEOTIDE SEQUENCE</scope>
    <source>
        <strain evidence="2">VKM B-1513</strain>
    </source>
</reference>
<organism evidence="2 3">
    <name type="scientific">Maricaulis virginensis</name>
    <dbReference type="NCBI Taxonomy" id="144022"/>
    <lineage>
        <taxon>Bacteria</taxon>
        <taxon>Pseudomonadati</taxon>
        <taxon>Pseudomonadota</taxon>
        <taxon>Alphaproteobacteria</taxon>
        <taxon>Maricaulales</taxon>
        <taxon>Maricaulaceae</taxon>
        <taxon>Maricaulis</taxon>
    </lineage>
</organism>
<evidence type="ECO:0000313" key="2">
    <source>
        <dbReference type="EMBL" id="GLK53447.1"/>
    </source>
</evidence>
<reference evidence="2" key="2">
    <citation type="submission" date="2023-01" db="EMBL/GenBank/DDBJ databases">
        <authorList>
            <person name="Sun Q."/>
            <person name="Evtushenko L."/>
        </authorList>
    </citation>
    <scope>NUCLEOTIDE SEQUENCE</scope>
    <source>
        <strain evidence="2">VKM B-1513</strain>
    </source>
</reference>
<keyword evidence="1" id="KW-1133">Transmembrane helix</keyword>
<comment type="caution">
    <text evidence="2">The sequence shown here is derived from an EMBL/GenBank/DDBJ whole genome shotgun (WGS) entry which is preliminary data.</text>
</comment>
<accession>A0A9W6IN74</accession>
<evidence type="ECO:0000256" key="1">
    <source>
        <dbReference type="SAM" id="Phobius"/>
    </source>
</evidence>
<dbReference type="Proteomes" id="UP001143486">
    <property type="component" value="Unassembled WGS sequence"/>
</dbReference>
<dbReference type="EMBL" id="BSFE01000010">
    <property type="protein sequence ID" value="GLK53447.1"/>
    <property type="molecule type" value="Genomic_DNA"/>
</dbReference>
<name>A0A9W6IN74_9PROT</name>
<dbReference type="AlphaFoldDB" id="A0A9W6IN74"/>
<sequence>MRNRARAIAIARRIDEERTAKVRTLMMSGLILLSIIIGLALAGALPTPV</sequence>
<keyword evidence="1" id="KW-0472">Membrane</keyword>
<feature type="transmembrane region" description="Helical" evidence="1">
    <location>
        <begin position="21"/>
        <end position="45"/>
    </location>
</feature>